<dbReference type="EMBL" id="KN550277">
    <property type="protein sequence ID" value="KHJ94575.1"/>
    <property type="molecule type" value="Genomic_DNA"/>
</dbReference>
<dbReference type="GO" id="GO:0006260">
    <property type="term" value="P:DNA replication"/>
    <property type="evidence" value="ECO:0007669"/>
    <property type="project" value="TreeGrafter"/>
</dbReference>
<protein>
    <recommendedName>
        <fullName evidence="1">DNA helicase Pif1-like 2B domain-containing protein</fullName>
    </recommendedName>
</protein>
<keyword evidence="3" id="KW-1185">Reference proteome</keyword>
<dbReference type="GO" id="GO:0005657">
    <property type="term" value="C:replication fork"/>
    <property type="evidence" value="ECO:0007669"/>
    <property type="project" value="TreeGrafter"/>
</dbReference>
<name>A0A0B1TGQ8_OESDE</name>
<sequence>MPPHEHRLKKGAIVMLLRNLDIANGLCNGTCLKVAILGGFVLGCRFICGNRKGQMLLIPKIDNYWDRTLPFRLRRRQFPIRVSFAMTINESQGQSFTKFGVYLQRMCSAMDSSTLPFPAFVLVKG</sequence>
<dbReference type="OrthoDB" id="9997116at2759"/>
<dbReference type="PANTHER" id="PTHR23274:SF51">
    <property type="entry name" value="OS03G0423850 PROTEIN"/>
    <property type="match status" value="1"/>
</dbReference>
<dbReference type="SUPFAM" id="SSF52540">
    <property type="entry name" value="P-loop containing nucleoside triphosphate hydrolases"/>
    <property type="match status" value="1"/>
</dbReference>
<feature type="domain" description="DNA helicase Pif1-like 2B" evidence="1">
    <location>
        <begin position="1"/>
        <end position="35"/>
    </location>
</feature>
<dbReference type="Pfam" id="PF21530">
    <property type="entry name" value="Pif1_2B_dom"/>
    <property type="match status" value="1"/>
</dbReference>
<evidence type="ECO:0000313" key="3">
    <source>
        <dbReference type="Proteomes" id="UP000053660"/>
    </source>
</evidence>
<dbReference type="PANTHER" id="PTHR23274">
    <property type="entry name" value="DNA HELICASE-RELATED"/>
    <property type="match status" value="1"/>
</dbReference>
<gene>
    <name evidence="2" type="ORF">OESDEN_05494</name>
</gene>
<reference evidence="2 3" key="1">
    <citation type="submission" date="2014-03" db="EMBL/GenBank/DDBJ databases">
        <title>Draft genome of the hookworm Oesophagostomum dentatum.</title>
        <authorList>
            <person name="Mitreva M."/>
        </authorList>
    </citation>
    <scope>NUCLEOTIDE SEQUENCE [LARGE SCALE GENOMIC DNA]</scope>
    <source>
        <strain evidence="2 3">OD-Hann</strain>
    </source>
</reference>
<evidence type="ECO:0000259" key="1">
    <source>
        <dbReference type="Pfam" id="PF21530"/>
    </source>
</evidence>
<evidence type="ECO:0000313" key="2">
    <source>
        <dbReference type="EMBL" id="KHJ94575.1"/>
    </source>
</evidence>
<accession>A0A0B1TGQ8</accession>
<dbReference type="AlphaFoldDB" id="A0A0B1TGQ8"/>
<dbReference type="Proteomes" id="UP000053660">
    <property type="component" value="Unassembled WGS sequence"/>
</dbReference>
<organism evidence="2 3">
    <name type="scientific">Oesophagostomum dentatum</name>
    <name type="common">Nodular worm</name>
    <dbReference type="NCBI Taxonomy" id="61180"/>
    <lineage>
        <taxon>Eukaryota</taxon>
        <taxon>Metazoa</taxon>
        <taxon>Ecdysozoa</taxon>
        <taxon>Nematoda</taxon>
        <taxon>Chromadorea</taxon>
        <taxon>Rhabditida</taxon>
        <taxon>Rhabditina</taxon>
        <taxon>Rhabditomorpha</taxon>
        <taxon>Strongyloidea</taxon>
        <taxon>Strongylidae</taxon>
        <taxon>Oesophagostomum</taxon>
    </lineage>
</organism>
<dbReference type="InterPro" id="IPR027417">
    <property type="entry name" value="P-loop_NTPase"/>
</dbReference>
<dbReference type="InterPro" id="IPR049163">
    <property type="entry name" value="Pif1-like_2B_dom"/>
</dbReference>
<proteinExistence type="predicted"/>